<dbReference type="PANTHER" id="PTHR44080">
    <property type="entry name" value="E3 UBIQUITIN-PROTEIN LIGASE COP1"/>
    <property type="match status" value="1"/>
</dbReference>
<keyword evidence="1 3" id="KW-0853">WD repeat</keyword>
<dbReference type="Gene3D" id="2.130.10.10">
    <property type="entry name" value="YVTN repeat-like/Quinoprotein amine dehydrogenase"/>
    <property type="match status" value="1"/>
</dbReference>
<proteinExistence type="predicted"/>
<dbReference type="EMBL" id="NBIV01000054">
    <property type="protein sequence ID" value="PXF45720.1"/>
    <property type="molecule type" value="Genomic_DNA"/>
</dbReference>
<keyword evidence="2" id="KW-0677">Repeat</keyword>
<dbReference type="PANTHER" id="PTHR44080:SF6">
    <property type="entry name" value="CHROMOSOME UNDETERMINED SCAFFOLD_30, WHOLE GENOME SHOTGUN SEQUENCE"/>
    <property type="match status" value="1"/>
</dbReference>
<gene>
    <name evidence="4" type="ORF">BWQ96_04488</name>
</gene>
<sequence length="486" mass="53969">MCAAPLHSAAQLHPSRALDVLARSAVSDAPPLDVSLLDDPAADALLAQLVQRRCRRRQTSAALAAHLLLPFLARCRAEKRRQLSLLQRQLRRIHLDISHLRTTVKPTQLPCQPLTPTSHPPLLRDRARLLQRYHPNVRDIYLRADHPHQRHANPLNHVSDLLLDATSITSVQPRATISNPDILANTPTLVTSIQFNQDASIFATASVSKTIKLFDFASLLNQPNSPPSNSHHYPILRVPTPSKISCLAWISDPTSQLAASMYNGSILLHDVHQNKSIRSLNHHNSTIWGIHSTSQNPTQLISASHDKSVAICDTRQFTPIHTIHTPASVCCVKFNPFDAHHFAFGSADHTIYYYDTRQMNDPLSVFNSHSRAVSQLLFQSRTQLVSASIDASCKLWDVHAQSQPLLTYEGHCNRRNFVGLCGDARFFACGSEDNSVYVYNTSFCGPVVTYPFAVPGAFVSSVAWKPHSRWLVAANNTGTVQILELL</sequence>
<dbReference type="OrthoDB" id="273771at2759"/>
<dbReference type="GO" id="GO:0061630">
    <property type="term" value="F:ubiquitin protein ligase activity"/>
    <property type="evidence" value="ECO:0007669"/>
    <property type="project" value="InterPro"/>
</dbReference>
<dbReference type="InterPro" id="IPR019775">
    <property type="entry name" value="WD40_repeat_CS"/>
</dbReference>
<reference evidence="4 5" key="1">
    <citation type="journal article" date="2018" name="Mol. Biol. Evol.">
        <title>Analysis of the draft genome of the red seaweed Gracilariopsis chorda provides insights into genome size evolution in Rhodophyta.</title>
        <authorList>
            <person name="Lee J."/>
            <person name="Yang E.C."/>
            <person name="Graf L."/>
            <person name="Yang J.H."/>
            <person name="Qiu H."/>
            <person name="Zel Zion U."/>
            <person name="Chan C.X."/>
            <person name="Stephens T.G."/>
            <person name="Weber A.P.M."/>
            <person name="Boo G.H."/>
            <person name="Boo S.M."/>
            <person name="Kim K.M."/>
            <person name="Shin Y."/>
            <person name="Jung M."/>
            <person name="Lee S.J."/>
            <person name="Yim H.S."/>
            <person name="Lee J.H."/>
            <person name="Bhattacharya D."/>
            <person name="Yoon H.S."/>
        </authorList>
    </citation>
    <scope>NUCLEOTIDE SEQUENCE [LARGE SCALE GENOMIC DNA]</scope>
    <source>
        <strain evidence="4 5">SKKU-2015</strain>
        <tissue evidence="4">Whole body</tissue>
    </source>
</reference>
<comment type="caution">
    <text evidence="4">The sequence shown here is derived from an EMBL/GenBank/DDBJ whole genome shotgun (WGS) entry which is preliminary data.</text>
</comment>
<evidence type="ECO:0000313" key="4">
    <source>
        <dbReference type="EMBL" id="PXF45720.1"/>
    </source>
</evidence>
<name>A0A2V3IX56_9FLOR</name>
<dbReference type="STRING" id="448386.A0A2V3IX56"/>
<protein>
    <submittedName>
        <fullName evidence="4">E3 ubiquitin-protein ligase COP1</fullName>
    </submittedName>
</protein>
<keyword evidence="5" id="KW-1185">Reference proteome</keyword>
<dbReference type="SMART" id="SM00320">
    <property type="entry name" value="WD40"/>
    <property type="match status" value="7"/>
</dbReference>
<dbReference type="SUPFAM" id="SSF50978">
    <property type="entry name" value="WD40 repeat-like"/>
    <property type="match status" value="1"/>
</dbReference>
<accession>A0A2V3IX56</accession>
<dbReference type="PROSITE" id="PS50082">
    <property type="entry name" value="WD_REPEATS_2"/>
    <property type="match status" value="1"/>
</dbReference>
<feature type="repeat" description="WD" evidence="3">
    <location>
        <begin position="366"/>
        <end position="398"/>
    </location>
</feature>
<evidence type="ECO:0000256" key="2">
    <source>
        <dbReference type="ARBA" id="ARBA00022737"/>
    </source>
</evidence>
<dbReference type="PROSITE" id="PS00678">
    <property type="entry name" value="WD_REPEATS_1"/>
    <property type="match status" value="1"/>
</dbReference>
<evidence type="ECO:0000256" key="1">
    <source>
        <dbReference type="ARBA" id="ARBA00022574"/>
    </source>
</evidence>
<evidence type="ECO:0000256" key="3">
    <source>
        <dbReference type="PROSITE-ProRule" id="PRU00221"/>
    </source>
</evidence>
<dbReference type="InterPro" id="IPR015943">
    <property type="entry name" value="WD40/YVTN_repeat-like_dom_sf"/>
</dbReference>
<dbReference type="Pfam" id="PF00400">
    <property type="entry name" value="WD40"/>
    <property type="match status" value="6"/>
</dbReference>
<organism evidence="4 5">
    <name type="scientific">Gracilariopsis chorda</name>
    <dbReference type="NCBI Taxonomy" id="448386"/>
    <lineage>
        <taxon>Eukaryota</taxon>
        <taxon>Rhodophyta</taxon>
        <taxon>Florideophyceae</taxon>
        <taxon>Rhodymeniophycidae</taxon>
        <taxon>Gracilariales</taxon>
        <taxon>Gracilariaceae</taxon>
        <taxon>Gracilariopsis</taxon>
    </lineage>
</organism>
<dbReference type="InterPro" id="IPR001680">
    <property type="entry name" value="WD40_rpt"/>
</dbReference>
<dbReference type="Proteomes" id="UP000247409">
    <property type="component" value="Unassembled WGS sequence"/>
</dbReference>
<dbReference type="AlphaFoldDB" id="A0A2V3IX56"/>
<dbReference type="InterPro" id="IPR036322">
    <property type="entry name" value="WD40_repeat_dom_sf"/>
</dbReference>
<dbReference type="InterPro" id="IPR042755">
    <property type="entry name" value="COP1"/>
</dbReference>
<evidence type="ECO:0000313" key="5">
    <source>
        <dbReference type="Proteomes" id="UP000247409"/>
    </source>
</evidence>